<evidence type="ECO:0000313" key="1">
    <source>
        <dbReference type="EMBL" id="CDG20026.1"/>
    </source>
</evidence>
<dbReference type="AlphaFoldDB" id="A0A068QZB6"/>
<dbReference type="EMBL" id="FO704551">
    <property type="protein sequence ID" value="CDG20026.1"/>
    <property type="molecule type" value="Genomic_DNA"/>
</dbReference>
<name>A0A068QZB6_9GAMM</name>
<reference evidence="1 2" key="1">
    <citation type="submission" date="2013-07" db="EMBL/GenBank/DDBJ databases">
        <authorList>
            <person name="Genoscope - CEA"/>
        </authorList>
    </citation>
    <scope>NUCLEOTIDE SEQUENCE [LARGE SCALE GENOMIC DNA]</scope>
    <source>
        <strain evidence="1 2">G6</strain>
    </source>
</reference>
<dbReference type="KEGG" id="xpo:XPG1_0371"/>
<dbReference type="Proteomes" id="UP000032735">
    <property type="component" value="Chromosome"/>
</dbReference>
<proteinExistence type="predicted"/>
<evidence type="ECO:0000313" key="2">
    <source>
        <dbReference type="Proteomes" id="UP000032735"/>
    </source>
</evidence>
<sequence length="169" mass="19064">MYYSDKFGILLLDKKDNLGYYSQQKVFIKNKMTALDVYCQMTQKIPLWLRLSFAIRDKISRLAGVGKIRGFSGGSLNTELHVGSYVDFFKIVRISDDEICLLSKDIHLTVLISLNVFPDNHHKGGYIATVTASVITHNFFGKVYMIPVSLTHGSIVRGMLSKVGRVLKD</sequence>
<gene>
    <name evidence="1" type="ORF">XPG1_0371</name>
</gene>
<dbReference type="OrthoDB" id="7058586at2"/>
<keyword evidence="2" id="KW-1185">Reference proteome</keyword>
<dbReference type="RefSeq" id="WP_052708214.1">
    <property type="nucleotide sequence ID" value="NZ_FO704551.1"/>
</dbReference>
<accession>A0A068QZB6</accession>
<dbReference type="InterPro" id="IPR021295">
    <property type="entry name" value="DUF2867"/>
</dbReference>
<protein>
    <submittedName>
        <fullName evidence="1">KLLA0F24948p</fullName>
    </submittedName>
</protein>
<dbReference type="HOGENOM" id="CLU_116730_2_1_6"/>
<organism evidence="1 2">
    <name type="scientific">Xenorhabdus poinarii G6</name>
    <dbReference type="NCBI Taxonomy" id="1354304"/>
    <lineage>
        <taxon>Bacteria</taxon>
        <taxon>Pseudomonadati</taxon>
        <taxon>Pseudomonadota</taxon>
        <taxon>Gammaproteobacteria</taxon>
        <taxon>Enterobacterales</taxon>
        <taxon>Morganellaceae</taxon>
        <taxon>Xenorhabdus</taxon>
    </lineage>
</organism>
<dbReference type="Pfam" id="PF11066">
    <property type="entry name" value="DUF2867"/>
    <property type="match status" value="1"/>
</dbReference>